<sequence length="342" mass="38870">MEKILVTGAAGFIGFHTTKKLIDLGYEVIGLDNINDYYDINLKYDRLKELGIDRNKAEIQEKRVQSMLYPTFQFIRLNIEDRENIPALFANEKFDQVIHLAAQAGVRYSLENPMTYIDSNIMGFTNILESCRYHKIKHLVYASSSSVYGKNEKIPFEETDQVDSPISLYAATKKANELMAHAYSHLYQLPTSGLRFFTVYGPWGRPDMAPMLFAEAMTSGLEIKVFNNGEMSRDFTYVDDIVQGIIVTLQNPDNQGNGYQLFNIGNGAPVPLLHFIECMENALNIKAKINFAAMQPGDVPNTWADTTKLNNLGYKSTTPIEEGVEKFVQWFNEYFKNKNGLD</sequence>
<dbReference type="InterPro" id="IPR036291">
    <property type="entry name" value="NAD(P)-bd_dom_sf"/>
</dbReference>
<organism evidence="3 4">
    <name type="scientific">Cloacibacterium normanense</name>
    <dbReference type="NCBI Taxonomy" id="237258"/>
    <lineage>
        <taxon>Bacteria</taxon>
        <taxon>Pseudomonadati</taxon>
        <taxon>Bacteroidota</taxon>
        <taxon>Flavobacteriia</taxon>
        <taxon>Flavobacteriales</taxon>
        <taxon>Weeksellaceae</taxon>
    </lineage>
</organism>
<evidence type="ECO:0000313" key="4">
    <source>
        <dbReference type="Proteomes" id="UP000238565"/>
    </source>
</evidence>
<name>A0A2S7I1V0_9FLAO</name>
<dbReference type="EMBL" id="PTPZ01000010">
    <property type="protein sequence ID" value="PPZ90561.1"/>
    <property type="molecule type" value="Genomic_DNA"/>
</dbReference>
<gene>
    <name evidence="3" type="ORF">C3729_12555</name>
</gene>
<feature type="domain" description="NAD-dependent epimerase/dehydratase" evidence="2">
    <location>
        <begin position="4"/>
        <end position="265"/>
    </location>
</feature>
<dbReference type="PRINTS" id="PR01713">
    <property type="entry name" value="NUCEPIMERASE"/>
</dbReference>
<proteinExistence type="predicted"/>
<keyword evidence="1" id="KW-0520">NAD</keyword>
<evidence type="ECO:0000313" key="3">
    <source>
        <dbReference type="EMBL" id="PPZ90561.1"/>
    </source>
</evidence>
<protein>
    <submittedName>
        <fullName evidence="3">NAD-dependent epimerase</fullName>
    </submittedName>
</protein>
<dbReference type="InterPro" id="IPR001509">
    <property type="entry name" value="Epimerase_deHydtase"/>
</dbReference>
<dbReference type="Gene3D" id="3.90.25.10">
    <property type="entry name" value="UDP-galactose 4-epimerase, domain 1"/>
    <property type="match status" value="1"/>
</dbReference>
<dbReference type="AlphaFoldDB" id="A0A2S7I1V0"/>
<evidence type="ECO:0000256" key="1">
    <source>
        <dbReference type="ARBA" id="ARBA00023027"/>
    </source>
</evidence>
<dbReference type="Gene3D" id="3.40.50.720">
    <property type="entry name" value="NAD(P)-binding Rossmann-like Domain"/>
    <property type="match status" value="1"/>
</dbReference>
<dbReference type="SUPFAM" id="SSF51735">
    <property type="entry name" value="NAD(P)-binding Rossmann-fold domains"/>
    <property type="match status" value="1"/>
</dbReference>
<dbReference type="Pfam" id="PF01370">
    <property type="entry name" value="Epimerase"/>
    <property type="match status" value="1"/>
</dbReference>
<accession>A0A2S7I1V0</accession>
<evidence type="ECO:0000259" key="2">
    <source>
        <dbReference type="Pfam" id="PF01370"/>
    </source>
</evidence>
<dbReference type="Proteomes" id="UP000238565">
    <property type="component" value="Unassembled WGS sequence"/>
</dbReference>
<dbReference type="PANTHER" id="PTHR43574">
    <property type="entry name" value="EPIMERASE-RELATED"/>
    <property type="match status" value="1"/>
</dbReference>
<comment type="caution">
    <text evidence="3">The sequence shown here is derived from an EMBL/GenBank/DDBJ whole genome shotgun (WGS) entry which is preliminary data.</text>
</comment>
<reference evidence="3 4" key="1">
    <citation type="submission" date="2018-02" db="EMBL/GenBank/DDBJ databases">
        <title>Draft genome sequence of bacterial isolates from marine environment.</title>
        <authorList>
            <person name="Singh S.K."/>
            <person name="Hill R."/>
            <person name="Major S."/>
            <person name="Cai H."/>
            <person name="Li Y."/>
        </authorList>
    </citation>
    <scope>NUCLEOTIDE SEQUENCE [LARGE SCALE GENOMIC DNA]</scope>
    <source>
        <strain evidence="3 4">IMET F</strain>
    </source>
</reference>
<dbReference type="RefSeq" id="WP_104794470.1">
    <property type="nucleotide sequence ID" value="NZ_PTPZ01000010.1"/>
</dbReference>